<evidence type="ECO:0000256" key="1">
    <source>
        <dbReference type="SAM" id="MobiDB-lite"/>
    </source>
</evidence>
<evidence type="ECO:0000256" key="2">
    <source>
        <dbReference type="SAM" id="SignalP"/>
    </source>
</evidence>
<sequence>MKSRKMIATLAALMALGLYGCAEEGGEFGEQPGQQDTIEQQPPEQEQGTQQQPGEMQQEEGGTQQ</sequence>
<dbReference type="Proteomes" id="UP000199648">
    <property type="component" value="Unassembled WGS sequence"/>
</dbReference>
<organism evidence="3 4">
    <name type="scientific">Thiohalomonas denitrificans</name>
    <dbReference type="NCBI Taxonomy" id="415747"/>
    <lineage>
        <taxon>Bacteria</taxon>
        <taxon>Pseudomonadati</taxon>
        <taxon>Pseudomonadota</taxon>
        <taxon>Gammaproteobacteria</taxon>
        <taxon>Thiohalomonadales</taxon>
        <taxon>Thiohalomonadaceae</taxon>
        <taxon>Thiohalomonas</taxon>
    </lineage>
</organism>
<proteinExistence type="predicted"/>
<gene>
    <name evidence="3" type="ORF">SAMN03097708_00935</name>
</gene>
<dbReference type="EMBL" id="FMWD01000002">
    <property type="protein sequence ID" value="SCZ53459.1"/>
    <property type="molecule type" value="Genomic_DNA"/>
</dbReference>
<feature type="signal peptide" evidence="2">
    <location>
        <begin position="1"/>
        <end position="22"/>
    </location>
</feature>
<reference evidence="3 4" key="1">
    <citation type="submission" date="2016-10" db="EMBL/GenBank/DDBJ databases">
        <authorList>
            <person name="de Groot N.N."/>
        </authorList>
    </citation>
    <scope>NUCLEOTIDE SEQUENCE [LARGE SCALE GENOMIC DNA]</scope>
    <source>
        <strain evidence="3 4">HLD2</strain>
    </source>
</reference>
<keyword evidence="2" id="KW-0732">Signal</keyword>
<accession>A0A1G5PWM9</accession>
<feature type="chain" id="PRO_5011654577" evidence="2">
    <location>
        <begin position="23"/>
        <end position="65"/>
    </location>
</feature>
<feature type="region of interest" description="Disordered" evidence="1">
    <location>
        <begin position="23"/>
        <end position="65"/>
    </location>
</feature>
<feature type="compositionally biased region" description="Low complexity" evidence="1">
    <location>
        <begin position="29"/>
        <end position="65"/>
    </location>
</feature>
<name>A0A1G5PWM9_9GAMM</name>
<keyword evidence="4" id="KW-1185">Reference proteome</keyword>
<dbReference type="STRING" id="415747.SAMN03097708_00935"/>
<protein>
    <submittedName>
        <fullName evidence="3">Uncharacterized protein</fullName>
    </submittedName>
</protein>
<dbReference type="AlphaFoldDB" id="A0A1G5PWM9"/>
<evidence type="ECO:0000313" key="4">
    <source>
        <dbReference type="Proteomes" id="UP000199648"/>
    </source>
</evidence>
<dbReference type="RefSeq" id="WP_092993104.1">
    <property type="nucleotide sequence ID" value="NZ_FMWD01000002.1"/>
</dbReference>
<dbReference type="PROSITE" id="PS51257">
    <property type="entry name" value="PROKAR_LIPOPROTEIN"/>
    <property type="match status" value="1"/>
</dbReference>
<evidence type="ECO:0000313" key="3">
    <source>
        <dbReference type="EMBL" id="SCZ53459.1"/>
    </source>
</evidence>